<sequence length="188" mass="21669">MKKIQFLERQVKGNAINLIQRRRSKTKITFPGFWTNTCCSHPLFDVPGESNGVIGAKTASRRRQAQFHDYESFLKSASLLFLRINCHKNSDVSYTGSSNTRKYAFPSSSIANRYSKKYLLDQEEYPSRNVQPCANCKGITFLSLRPPLYPESANKKEIRVQKTEEKNNCYIISKTFCNSRAHKSHQFI</sequence>
<dbReference type="GO" id="GO:0009240">
    <property type="term" value="P:isopentenyl diphosphate biosynthetic process"/>
    <property type="evidence" value="ECO:0007669"/>
    <property type="project" value="TreeGrafter"/>
</dbReference>
<reference evidence="1" key="1">
    <citation type="submission" date="2021-02" db="EMBL/GenBank/DDBJ databases">
        <authorList>
            <person name="Bekaert M."/>
        </authorList>
    </citation>
    <scope>NUCLEOTIDE SEQUENCE</scope>
    <source>
        <strain evidence="1">IoA-00</strain>
    </source>
</reference>
<organism evidence="1 2">
    <name type="scientific">Lepeophtheirus salmonis</name>
    <name type="common">Salmon louse</name>
    <name type="synonym">Caligus salmonis</name>
    <dbReference type="NCBI Taxonomy" id="72036"/>
    <lineage>
        <taxon>Eukaryota</taxon>
        <taxon>Metazoa</taxon>
        <taxon>Ecdysozoa</taxon>
        <taxon>Arthropoda</taxon>
        <taxon>Crustacea</taxon>
        <taxon>Multicrustacea</taxon>
        <taxon>Hexanauplia</taxon>
        <taxon>Copepoda</taxon>
        <taxon>Siphonostomatoida</taxon>
        <taxon>Caligidae</taxon>
        <taxon>Lepeophtheirus</taxon>
    </lineage>
</organism>
<dbReference type="Proteomes" id="UP000675881">
    <property type="component" value="Chromosome 1"/>
</dbReference>
<accession>A0A7R8CB82</accession>
<keyword evidence="1" id="KW-0413">Isomerase</keyword>
<keyword evidence="2" id="KW-1185">Reference proteome</keyword>
<name>A0A7R8CB82_LEPSM</name>
<evidence type="ECO:0000313" key="2">
    <source>
        <dbReference type="Proteomes" id="UP000675881"/>
    </source>
</evidence>
<dbReference type="OrthoDB" id="510307at2759"/>
<dbReference type="Gene3D" id="3.90.79.10">
    <property type="entry name" value="Nucleoside Triphosphate Pyrophosphohydrolase"/>
    <property type="match status" value="1"/>
</dbReference>
<protein>
    <submittedName>
        <fullName evidence="1">Idi</fullName>
        <ecNumber evidence="1">5.3.3.2</ecNumber>
    </submittedName>
</protein>
<dbReference type="EMBL" id="HG994580">
    <property type="protein sequence ID" value="CAF2758114.1"/>
    <property type="molecule type" value="Genomic_DNA"/>
</dbReference>
<dbReference type="GO" id="GO:0005737">
    <property type="term" value="C:cytoplasm"/>
    <property type="evidence" value="ECO:0007669"/>
    <property type="project" value="TreeGrafter"/>
</dbReference>
<evidence type="ECO:0000313" key="1">
    <source>
        <dbReference type="EMBL" id="CAF2758114.1"/>
    </source>
</evidence>
<dbReference type="AlphaFoldDB" id="A0A7R8CB82"/>
<dbReference type="GO" id="GO:0004452">
    <property type="term" value="F:isopentenyl-diphosphate delta-isomerase activity"/>
    <property type="evidence" value="ECO:0007669"/>
    <property type="project" value="UniProtKB-EC"/>
</dbReference>
<dbReference type="PANTHER" id="PTHR10885:SF0">
    <property type="entry name" value="ISOPENTENYL-DIPHOSPHATE DELTA-ISOMERASE"/>
    <property type="match status" value="1"/>
</dbReference>
<dbReference type="EC" id="5.3.3.2" evidence="1"/>
<gene>
    <name evidence="1" type="ORF">LSAA_769</name>
</gene>
<dbReference type="PANTHER" id="PTHR10885">
    <property type="entry name" value="ISOPENTENYL-DIPHOSPHATE DELTA-ISOMERASE"/>
    <property type="match status" value="1"/>
</dbReference>
<proteinExistence type="predicted"/>